<dbReference type="GO" id="GO:0000049">
    <property type="term" value="F:tRNA binding"/>
    <property type="evidence" value="ECO:0007669"/>
    <property type="project" value="TreeGrafter"/>
</dbReference>
<feature type="region of interest" description="Disordered" evidence="4">
    <location>
        <begin position="388"/>
        <end position="428"/>
    </location>
</feature>
<feature type="compositionally biased region" description="Basic residues" evidence="4">
    <location>
        <begin position="8"/>
        <end position="22"/>
    </location>
</feature>
<dbReference type="Pfam" id="PF00009">
    <property type="entry name" value="GTP_EFTU"/>
    <property type="match status" value="1"/>
</dbReference>
<evidence type="ECO:0000256" key="1">
    <source>
        <dbReference type="ARBA" id="ARBA00022741"/>
    </source>
</evidence>
<reference evidence="6 7" key="1">
    <citation type="submission" date="2019-08" db="EMBL/GenBank/DDBJ databases">
        <authorList>
            <person name="Khan S.A."/>
            <person name="Jeon C.O."/>
            <person name="Jeong S.E."/>
        </authorList>
    </citation>
    <scope>NUCLEOTIDE SEQUENCE [LARGE SCALE GENOMIC DNA]</scope>
    <source>
        <strain evidence="7">IMCC1728</strain>
    </source>
</reference>
<dbReference type="PROSITE" id="PS00301">
    <property type="entry name" value="G_TR_1"/>
    <property type="match status" value="1"/>
</dbReference>
<feature type="compositionally biased region" description="Basic residues" evidence="4">
    <location>
        <begin position="358"/>
        <end position="368"/>
    </location>
</feature>
<dbReference type="InterPro" id="IPR000795">
    <property type="entry name" value="T_Tr_GTP-bd_dom"/>
</dbReference>
<feature type="region of interest" description="Disordered" evidence="4">
    <location>
        <begin position="327"/>
        <end position="376"/>
    </location>
</feature>
<dbReference type="GO" id="GO:0016259">
    <property type="term" value="P:selenocysteine metabolic process"/>
    <property type="evidence" value="ECO:0007669"/>
    <property type="project" value="TreeGrafter"/>
</dbReference>
<feature type="region of interest" description="Disordered" evidence="4">
    <location>
        <begin position="1"/>
        <end position="30"/>
    </location>
</feature>
<dbReference type="GO" id="GO:0005829">
    <property type="term" value="C:cytosol"/>
    <property type="evidence" value="ECO:0007669"/>
    <property type="project" value="TreeGrafter"/>
</dbReference>
<dbReference type="InterPro" id="IPR027417">
    <property type="entry name" value="P-loop_NTPase"/>
</dbReference>
<dbReference type="InterPro" id="IPR031157">
    <property type="entry name" value="G_TR_CS"/>
</dbReference>
<dbReference type="AlphaFoldDB" id="A0A5C6U5N6"/>
<dbReference type="GO" id="GO:0005525">
    <property type="term" value="F:GTP binding"/>
    <property type="evidence" value="ECO:0007669"/>
    <property type="project" value="UniProtKB-KW"/>
</dbReference>
<dbReference type="PROSITE" id="PS51722">
    <property type="entry name" value="G_TR_2"/>
    <property type="match status" value="1"/>
</dbReference>
<dbReference type="Proteomes" id="UP000321832">
    <property type="component" value="Unassembled WGS sequence"/>
</dbReference>
<sequence length="462" mass="49670">MRREPPPRRRPAPPRRRRRRRPCGGSEREWTVFSSGRPPCDLPCGSSAHPCTHLHILPLRFPLKREVASSGKPLAASRQSVARPSPACRPALPRREHGGYADNHGLPCSFALEPTVIIGTAGHIDHGKTSLVKALTGVDTDRLKEEKARGITIDLGFAYLPLPDGQVLGFVDVPGHEKLVRNMLAGATGIDHVLLVVAADDGPMPQTREHGHRRPARAAPWRGRLDQVRLVSPERLAAAEAEVHALLAGSGLAGAPVLPVSSTTGQGIAELRAHLTQAQAEPAADRSGGQFRLAIDRAFNHGRHRHGGHRHRGGRPRGGGRSAAAVAARPARSCTWDSCTEPPGQRGRGRAAAGAGAGRRRARRRAPRRLGAGRAAAYPDPAHRRAPAVVGQRGGRWRTGHRCTSPGRRRRRRARRDARGREHRAGPAGPCAVAARAADRRCAATASSCVINRRCARWAAAR</sequence>
<dbReference type="GO" id="GO:0035368">
    <property type="term" value="F:selenocysteine insertion sequence binding"/>
    <property type="evidence" value="ECO:0007669"/>
    <property type="project" value="TreeGrafter"/>
</dbReference>
<gene>
    <name evidence="6" type="ORF">FSC37_04370</name>
</gene>
<evidence type="ECO:0000259" key="5">
    <source>
        <dbReference type="PROSITE" id="PS51722"/>
    </source>
</evidence>
<evidence type="ECO:0000256" key="3">
    <source>
        <dbReference type="ARBA" id="ARBA00023134"/>
    </source>
</evidence>
<dbReference type="EMBL" id="VOPW01000001">
    <property type="protein sequence ID" value="TXC67451.1"/>
    <property type="molecule type" value="Genomic_DNA"/>
</dbReference>
<evidence type="ECO:0000256" key="4">
    <source>
        <dbReference type="SAM" id="MobiDB-lite"/>
    </source>
</evidence>
<dbReference type="CDD" id="cd04171">
    <property type="entry name" value="SelB"/>
    <property type="match status" value="1"/>
</dbReference>
<organism evidence="6 7">
    <name type="scientific">Piscinibacter aquaticus</name>
    <dbReference type="NCBI Taxonomy" id="392597"/>
    <lineage>
        <taxon>Bacteria</taxon>
        <taxon>Pseudomonadati</taxon>
        <taxon>Pseudomonadota</taxon>
        <taxon>Betaproteobacteria</taxon>
        <taxon>Burkholderiales</taxon>
        <taxon>Sphaerotilaceae</taxon>
        <taxon>Piscinibacter</taxon>
    </lineage>
</organism>
<accession>A0A5C6U5N6</accession>
<proteinExistence type="predicted"/>
<name>A0A5C6U5N6_9BURK</name>
<dbReference type="GO" id="GO:0001514">
    <property type="term" value="P:selenocysteine incorporation"/>
    <property type="evidence" value="ECO:0007669"/>
    <property type="project" value="TreeGrafter"/>
</dbReference>
<comment type="caution">
    <text evidence="6">The sequence shown here is derived from an EMBL/GenBank/DDBJ whole genome shotgun (WGS) entry which is preliminary data.</text>
</comment>
<feature type="region of interest" description="Disordered" evidence="4">
    <location>
        <begin position="70"/>
        <end position="93"/>
    </location>
</feature>
<dbReference type="PANTHER" id="PTHR42854">
    <property type="entry name" value="EUKARYOTIC TRANSLATION INITIATION FACTOR 2 SUBUNIT 3 FAMILY MEMBER"/>
    <property type="match status" value="1"/>
</dbReference>
<evidence type="ECO:0000313" key="6">
    <source>
        <dbReference type="EMBL" id="TXC67451.1"/>
    </source>
</evidence>
<keyword evidence="3" id="KW-0342">GTP-binding</keyword>
<evidence type="ECO:0000256" key="2">
    <source>
        <dbReference type="ARBA" id="ARBA00022917"/>
    </source>
</evidence>
<feature type="domain" description="Tr-type G" evidence="5">
    <location>
        <begin position="113"/>
        <end position="283"/>
    </location>
</feature>
<keyword evidence="2" id="KW-0648">Protein biosynthesis</keyword>
<dbReference type="Gene3D" id="3.40.50.300">
    <property type="entry name" value="P-loop containing nucleotide triphosphate hydrolases"/>
    <property type="match status" value="1"/>
</dbReference>
<protein>
    <recommendedName>
        <fullName evidence="5">Tr-type G domain-containing protein</fullName>
    </recommendedName>
</protein>
<keyword evidence="1" id="KW-0547">Nucleotide-binding</keyword>
<feature type="compositionally biased region" description="Basic residues" evidence="4">
    <location>
        <begin position="395"/>
        <end position="416"/>
    </location>
</feature>
<dbReference type="InterPro" id="IPR050543">
    <property type="entry name" value="eIF2G"/>
</dbReference>
<dbReference type="SUPFAM" id="SSF52540">
    <property type="entry name" value="P-loop containing nucleoside triphosphate hydrolases"/>
    <property type="match status" value="1"/>
</dbReference>
<feature type="region of interest" description="Disordered" evidence="4">
    <location>
        <begin position="302"/>
        <end position="321"/>
    </location>
</feature>
<dbReference type="PANTHER" id="PTHR42854:SF3">
    <property type="entry name" value="EUKARYOTIC TRANSLATION INITIATION FACTOR 2 SUBUNIT 3-RELATED"/>
    <property type="match status" value="1"/>
</dbReference>
<evidence type="ECO:0000313" key="7">
    <source>
        <dbReference type="Proteomes" id="UP000321832"/>
    </source>
</evidence>
<keyword evidence="7" id="KW-1185">Reference proteome</keyword>
<feature type="compositionally biased region" description="Basic residues" evidence="4">
    <location>
        <begin position="302"/>
        <end position="315"/>
    </location>
</feature>
<dbReference type="GO" id="GO:0003924">
    <property type="term" value="F:GTPase activity"/>
    <property type="evidence" value="ECO:0007669"/>
    <property type="project" value="InterPro"/>
</dbReference>